<proteinExistence type="predicted"/>
<dbReference type="AlphaFoldDB" id="A0A9P3ET61"/>
<dbReference type="PANTHER" id="PTHR34365:SF7">
    <property type="entry name" value="GLYCINE-RICH DOMAIN-CONTAINING PROTEIN 1"/>
    <property type="match status" value="1"/>
</dbReference>
<reference evidence="1 2" key="1">
    <citation type="submission" date="2018-10" db="EMBL/GenBank/DDBJ databases">
        <title>Pan-genome distribution and transcriptional activeness of fungal secondary metabolism genes in Aspergillus section Fumigati.</title>
        <authorList>
            <person name="Takahashi H."/>
            <person name="Umemura M."/>
            <person name="Ninomiya A."/>
            <person name="Kusuya Y."/>
            <person name="Urayama S."/>
            <person name="Shimizu M."/>
            <person name="Watanabe A."/>
            <person name="Kamei K."/>
            <person name="Yaguchi T."/>
            <person name="Hagiwara D."/>
        </authorList>
    </citation>
    <scope>NUCLEOTIDE SEQUENCE [LARGE SCALE GENOMIC DNA]</scope>
    <source>
        <strain evidence="1 2">IFM 55266</strain>
    </source>
</reference>
<keyword evidence="2" id="KW-1185">Reference proteome</keyword>
<evidence type="ECO:0000313" key="2">
    <source>
        <dbReference type="Proteomes" id="UP001043456"/>
    </source>
</evidence>
<name>A0A9P3ET61_9EURO</name>
<comment type="caution">
    <text evidence="1">The sequence shown here is derived from an EMBL/GenBank/DDBJ whole genome shotgun (WGS) entry which is preliminary data.</text>
</comment>
<dbReference type="GeneID" id="67004504"/>
<dbReference type="Pfam" id="PF07173">
    <property type="entry name" value="GRDP-like"/>
    <property type="match status" value="1"/>
</dbReference>
<evidence type="ECO:0000313" key="1">
    <source>
        <dbReference type="EMBL" id="GIJ86994.1"/>
    </source>
</evidence>
<dbReference type="EMBL" id="BHVY01000004">
    <property type="protein sequence ID" value="GIJ86994.1"/>
    <property type="molecule type" value="Genomic_DNA"/>
</dbReference>
<organism evidence="1 2">
    <name type="scientific">Aspergillus pseudoviridinutans</name>
    <dbReference type="NCBI Taxonomy" id="1517512"/>
    <lineage>
        <taxon>Eukaryota</taxon>
        <taxon>Fungi</taxon>
        <taxon>Dikarya</taxon>
        <taxon>Ascomycota</taxon>
        <taxon>Pezizomycotina</taxon>
        <taxon>Eurotiomycetes</taxon>
        <taxon>Eurotiomycetidae</taxon>
        <taxon>Eurotiales</taxon>
        <taxon>Aspergillaceae</taxon>
        <taxon>Aspergillus</taxon>
        <taxon>Aspergillus subgen. Fumigati</taxon>
    </lineage>
</organism>
<gene>
    <name evidence="1" type="ORF">Asppvi_005893</name>
</gene>
<dbReference type="RefSeq" id="XP_043157740.1">
    <property type="nucleotide sequence ID" value="XM_043301805.1"/>
</dbReference>
<dbReference type="OrthoDB" id="2684236at2759"/>
<sequence length="447" mass="51830">MNESEEPAIPSPSLFTSLVPYENQRDRNALPTVGQCAVHLELLEVFFALRSKIINSTQLDNTFGIKINNGIVHRKEYDRRKRKYIYKPYKLRDNTWQARRREKWSYFLSIAVQRFKMWIRKANDTVDGSGLSENTRLPFLPPLDVLMVWHACLLNPVDFDYYCRKNGLKGIRQLSFPWAEIHRAINANDWTYSLANASSDWTRVTVNMHPDLVQYLELMGRTANPVSRVLSRYGDRSVTFGSLSPEVRYLADSEKSFLNILLELDVQKSQNQPLVDNVQRQAAFVDKMHRHLWICSPAAEGTLRRALGRYDKFLKLFKFYPGKMMVPTLDIDLVWHTHQCSAAQYEESMRERTGRFINHDDKIGQPVLDGAMAETRQLFIIRFGQEYSTCLCWDCEATASILEQIDENGGLDGADMDALAELVRQDVGYYRAVELARQNGQERPRRQ</sequence>
<dbReference type="PANTHER" id="PTHR34365">
    <property type="entry name" value="ENOLASE (DUF1399)"/>
    <property type="match status" value="1"/>
</dbReference>
<dbReference type="Proteomes" id="UP001043456">
    <property type="component" value="Unassembled WGS sequence"/>
</dbReference>
<protein>
    <submittedName>
        <fullName evidence="1">Uncharacterized protein</fullName>
    </submittedName>
</protein>
<dbReference type="InterPro" id="IPR009836">
    <property type="entry name" value="GRDP-like"/>
</dbReference>
<accession>A0A9P3ET61</accession>